<dbReference type="EMBL" id="LR796235">
    <property type="protein sequence ID" value="CAB4129792.1"/>
    <property type="molecule type" value="Genomic_DNA"/>
</dbReference>
<reference evidence="1" key="1">
    <citation type="submission" date="2020-04" db="EMBL/GenBank/DDBJ databases">
        <authorList>
            <person name="Chiriac C."/>
            <person name="Salcher M."/>
            <person name="Ghai R."/>
            <person name="Kavagutti S V."/>
        </authorList>
    </citation>
    <scope>NUCLEOTIDE SEQUENCE</scope>
</reference>
<dbReference type="InterPro" id="IPR011049">
    <property type="entry name" value="Serralysin-like_metalloprot_C"/>
</dbReference>
<dbReference type="Gene3D" id="2.150.10.10">
    <property type="entry name" value="Serralysin-like metalloprotease, C-terminal"/>
    <property type="match status" value="2"/>
</dbReference>
<protein>
    <submittedName>
        <fullName evidence="1">Uncharacterized protein</fullName>
    </submittedName>
</protein>
<gene>
    <name evidence="1" type="ORF">UFOVP117_102</name>
</gene>
<sequence>MAENGIQYSTGNTLNFTTNNTTWATLTSGGTLQVSSISATTYSNIPSSGGGTFTGGTVSGATNFTGGLSANTFSATTATIRRITGGSGNTSSGIYNFIGGGTGHTMSNLSCNSSIVSGGKNTNCSKYSFIGGGSGNTVSGPYSFIGAGSNNNVSGSNAFVGSGNNNNAANCGSVVGGSCNSSILNYSTVVGGCCNTAWSNQGFIGNGFKNTTCSTYSFIGNGVCNINTSSQYYPNSSSVIVGGQYNQTSSGYYAPGCNFIGAGACNLLTGSYSTISGGYKNNHSSGFYSFIGGGTSNTISATYDTDNQASSIVGGSLNGIFRAGSSVIAGGNQNGICGGASGSACIYYGFIGAGSKNSISNGGCISSIVGGNLNSINTCYSFIGGGGCNIISGGTGDYSTISGGYKNTVGCNYSFIGSGRSNRITTQYSGILGGSGNTVSGAYSFAAGCGLNALSAKTFYTNNIIVSGTSTSQSTTTALDFYSSLSSGDEGGELRLNKPATNSTISGVTTIDMFQNKLRFFESGGSNRGAFIDLTRVSSSVGTNLIVPRISSGVDSSGNTTTGAFTIVSSVVVSANTFTTGDTVSFKVRIRKSATNGTVNYRISSNTTLNLTGSQTVGVFNAGATIVYGELERTLIVKGATSEVFNTSITNVQSDVTTSTSSVSSLSIDWTVDQYIMFNINQSSASDTTTISYYSIRKI</sequence>
<organism evidence="1">
    <name type="scientific">uncultured Caudovirales phage</name>
    <dbReference type="NCBI Taxonomy" id="2100421"/>
    <lineage>
        <taxon>Viruses</taxon>
        <taxon>Duplodnaviria</taxon>
        <taxon>Heunggongvirae</taxon>
        <taxon>Uroviricota</taxon>
        <taxon>Caudoviricetes</taxon>
        <taxon>Peduoviridae</taxon>
        <taxon>Maltschvirus</taxon>
        <taxon>Maltschvirus maltsch</taxon>
    </lineage>
</organism>
<evidence type="ECO:0000313" key="1">
    <source>
        <dbReference type="EMBL" id="CAB4129792.1"/>
    </source>
</evidence>
<name>A0A6J5L8M7_9CAUD</name>
<accession>A0A6J5L8M7</accession>
<proteinExistence type="predicted"/>